<dbReference type="AlphaFoldDB" id="A0A5J5IC73"/>
<organism evidence="1 2">
    <name type="scientific">Ginsengibacter hankyongi</name>
    <dbReference type="NCBI Taxonomy" id="2607284"/>
    <lineage>
        <taxon>Bacteria</taxon>
        <taxon>Pseudomonadati</taxon>
        <taxon>Bacteroidota</taxon>
        <taxon>Chitinophagia</taxon>
        <taxon>Chitinophagales</taxon>
        <taxon>Chitinophagaceae</taxon>
        <taxon>Ginsengibacter</taxon>
    </lineage>
</organism>
<sequence length="165" mass="19756">MLQPFVPFEKIHLKQLIDLGCIYIVTQTYHRVDHFKERKEVQLLLTDYKDLGPATMHYNAVRSDKYAAIINLKNRKHLAKIEEMMTGNKYDLFWGILKSSADLKKRLEASYKPKIRQFLMTKTSWRIATDEEVKTQFEVTFGELFLILKWRTQKLRIKFEEIEKI</sequence>
<dbReference type="EMBL" id="VYQF01000006">
    <property type="protein sequence ID" value="KAA9037125.1"/>
    <property type="molecule type" value="Genomic_DNA"/>
</dbReference>
<gene>
    <name evidence="1" type="ORF">FW778_16985</name>
</gene>
<accession>A0A5J5IC73</accession>
<reference evidence="1 2" key="1">
    <citation type="submission" date="2019-09" db="EMBL/GenBank/DDBJ databases">
        <title>Draft genome sequence of Ginsengibacter sp. BR5-29.</title>
        <authorList>
            <person name="Im W.-T."/>
        </authorList>
    </citation>
    <scope>NUCLEOTIDE SEQUENCE [LARGE SCALE GENOMIC DNA]</scope>
    <source>
        <strain evidence="1 2">BR5-29</strain>
    </source>
</reference>
<dbReference type="RefSeq" id="WP_150416023.1">
    <property type="nucleotide sequence ID" value="NZ_VYQF01000006.1"/>
</dbReference>
<keyword evidence="2" id="KW-1185">Reference proteome</keyword>
<protein>
    <submittedName>
        <fullName evidence="1">Uncharacterized protein</fullName>
    </submittedName>
</protein>
<name>A0A5J5IC73_9BACT</name>
<evidence type="ECO:0000313" key="1">
    <source>
        <dbReference type="EMBL" id="KAA9037125.1"/>
    </source>
</evidence>
<dbReference type="Proteomes" id="UP000326903">
    <property type="component" value="Unassembled WGS sequence"/>
</dbReference>
<proteinExistence type="predicted"/>
<evidence type="ECO:0000313" key="2">
    <source>
        <dbReference type="Proteomes" id="UP000326903"/>
    </source>
</evidence>
<comment type="caution">
    <text evidence="1">The sequence shown here is derived from an EMBL/GenBank/DDBJ whole genome shotgun (WGS) entry which is preliminary data.</text>
</comment>